<reference evidence="2 3" key="1">
    <citation type="journal article" date="1992" name="Int. J. Syst. Bacteriol.">
        <title>Sphingobacterium antarcticus sp. nov. a Psychrotrophic Bacterium from the Soils of Schirmacher Oasis, Antarctica.</title>
        <authorList>
            <person name="Shivaji S."/>
            <person name="Ray M.K."/>
            <person name="Rao N.S."/>
            <person name="Saiserr L."/>
            <person name="Jagannadham M.V."/>
            <person name="Kumar G.S."/>
            <person name="Reddy G."/>
            <person name="Bhargava P.M."/>
        </authorList>
    </citation>
    <scope>NUCLEOTIDE SEQUENCE [LARGE SCALE GENOMIC DNA]</scope>
    <source>
        <strain evidence="2 3">4BY</strain>
    </source>
</reference>
<keyword evidence="3" id="KW-1185">Reference proteome</keyword>
<name>A0A081PJM3_9SPHI</name>
<protein>
    <submittedName>
        <fullName evidence="2">Hydroxymyristoyl-ACP dehydratase</fullName>
    </submittedName>
</protein>
<dbReference type="eggNOG" id="COG0764">
    <property type="taxonomic scope" value="Bacteria"/>
</dbReference>
<evidence type="ECO:0000313" key="3">
    <source>
        <dbReference type="Proteomes" id="UP000028007"/>
    </source>
</evidence>
<evidence type="ECO:0000313" key="2">
    <source>
        <dbReference type="EMBL" id="KEQ30896.1"/>
    </source>
</evidence>
<dbReference type="InterPro" id="IPR029069">
    <property type="entry name" value="HotDog_dom_sf"/>
</dbReference>
<dbReference type="OrthoDB" id="9772788at2"/>
<dbReference type="Gene3D" id="3.10.129.10">
    <property type="entry name" value="Hotdog Thioesterase"/>
    <property type="match status" value="1"/>
</dbReference>
<accession>A0A081PJM3</accession>
<comment type="caution">
    <text evidence="2">The sequence shown here is derived from an EMBL/GenBank/DDBJ whole genome shotgun (WGS) entry which is preliminary data.</text>
</comment>
<organism evidence="2 3">
    <name type="scientific">Pedobacter antarcticus 4BY</name>
    <dbReference type="NCBI Taxonomy" id="1358423"/>
    <lineage>
        <taxon>Bacteria</taxon>
        <taxon>Pseudomonadati</taxon>
        <taxon>Bacteroidota</taxon>
        <taxon>Sphingobacteriia</taxon>
        <taxon>Sphingobacteriales</taxon>
        <taxon>Sphingobacteriaceae</taxon>
        <taxon>Pedobacter</taxon>
    </lineage>
</organism>
<dbReference type="Proteomes" id="UP000028007">
    <property type="component" value="Unassembled WGS sequence"/>
</dbReference>
<dbReference type="Pfam" id="PF07977">
    <property type="entry name" value="FabA"/>
    <property type="match status" value="1"/>
</dbReference>
<sequence>MTTQDILDKLPYTKPFLFVDELLHIDENGSTGTYTYSKDLDFYKGHFKDAPVTPGVILTETMAQIGLVCLGIYLYGQQNTEMKAHVMLTSTAMDFMKPVFPGEKVTVTAEKVYFRFKKLNCNVVMKNEAGEIVSKGNISGMVTAKMQD</sequence>
<dbReference type="PANTHER" id="PTHR30272:SF1">
    <property type="entry name" value="3-HYDROXYACYL-[ACYL-CARRIER-PROTEIN] DEHYDRATASE"/>
    <property type="match status" value="1"/>
</dbReference>
<dbReference type="GO" id="GO:0016829">
    <property type="term" value="F:lyase activity"/>
    <property type="evidence" value="ECO:0007669"/>
    <property type="project" value="UniProtKB-KW"/>
</dbReference>
<proteinExistence type="predicted"/>
<dbReference type="SUPFAM" id="SSF54637">
    <property type="entry name" value="Thioesterase/thiol ester dehydrase-isomerase"/>
    <property type="match status" value="1"/>
</dbReference>
<dbReference type="InterPro" id="IPR013114">
    <property type="entry name" value="FabA_FabZ"/>
</dbReference>
<dbReference type="EMBL" id="JNFF01000024">
    <property type="protein sequence ID" value="KEQ30896.1"/>
    <property type="molecule type" value="Genomic_DNA"/>
</dbReference>
<dbReference type="AlphaFoldDB" id="A0A081PJM3"/>
<keyword evidence="1" id="KW-0456">Lyase</keyword>
<evidence type="ECO:0000256" key="1">
    <source>
        <dbReference type="ARBA" id="ARBA00023239"/>
    </source>
</evidence>
<dbReference type="CDD" id="cd00493">
    <property type="entry name" value="FabA_FabZ"/>
    <property type="match status" value="1"/>
</dbReference>
<dbReference type="PANTHER" id="PTHR30272">
    <property type="entry name" value="3-HYDROXYACYL-[ACYL-CARRIER-PROTEIN] DEHYDRATASE"/>
    <property type="match status" value="1"/>
</dbReference>
<dbReference type="RefSeq" id="WP_037438826.1">
    <property type="nucleotide sequence ID" value="NZ_JNFF01000024.1"/>
</dbReference>
<gene>
    <name evidence="2" type="ORF">N180_12605</name>
</gene>